<dbReference type="PANTHER" id="PTHR14187:SF5">
    <property type="entry name" value="HEAT SHOCK 70 KDA PROTEIN 12A"/>
    <property type="match status" value="1"/>
</dbReference>
<sequence>MVTRGGPKSTVPQHIGGVWEEENKIVVGIDIGTTQSGVAITYLAKGEKREVHRISKWPGQGEQDQRAKIPTVIWYNSETKKAELFGAEALSRNGKNAASKNPWVLVKNFKLHLQPKDLRKKDVELDPLPLGVFLDQVYSDFLGYLLKHTKAYVEKRILLGKKIWEKYKPTMEVVLAHPNGWGAEEQAFLRQAAINSGFVDSDKALSQVQFVTEAEASVHYCLHHSNLRQRLQDGTTLAVCDAGGSTVDTTLYSVVSTSPVLQLREVHIPNSVQAGGVFVNAEFDKFIRQALKDLGLSQDKIIEFATTAVDDFENFAKRNFGDSDDPTTDSQPVSILIASPSFSHRSTPTKVYRGCMEVPA</sequence>
<dbReference type="Proteomes" id="UP000663853">
    <property type="component" value="Unassembled WGS sequence"/>
</dbReference>
<dbReference type="CDD" id="cd10170">
    <property type="entry name" value="ASKHA_NBD_HSP70"/>
    <property type="match status" value="1"/>
</dbReference>
<dbReference type="PANTHER" id="PTHR14187">
    <property type="entry name" value="ALPHA KINASE/ELONGATION FACTOR 2 KINASE"/>
    <property type="match status" value="1"/>
</dbReference>
<organism evidence="1 2">
    <name type="scientific">Rhizoctonia solani</name>
    <dbReference type="NCBI Taxonomy" id="456999"/>
    <lineage>
        <taxon>Eukaryota</taxon>
        <taxon>Fungi</taxon>
        <taxon>Dikarya</taxon>
        <taxon>Basidiomycota</taxon>
        <taxon>Agaricomycotina</taxon>
        <taxon>Agaricomycetes</taxon>
        <taxon>Cantharellales</taxon>
        <taxon>Ceratobasidiaceae</taxon>
        <taxon>Rhizoctonia</taxon>
    </lineage>
</organism>
<dbReference type="Gene3D" id="3.30.420.40">
    <property type="match status" value="1"/>
</dbReference>
<proteinExistence type="predicted"/>
<dbReference type="SUPFAM" id="SSF53067">
    <property type="entry name" value="Actin-like ATPase domain"/>
    <property type="match status" value="1"/>
</dbReference>
<dbReference type="InterPro" id="IPR043129">
    <property type="entry name" value="ATPase_NBD"/>
</dbReference>
<name>A0A8H3D548_9AGAM</name>
<evidence type="ECO:0000313" key="1">
    <source>
        <dbReference type="EMBL" id="CAE6507898.1"/>
    </source>
</evidence>
<dbReference type="AlphaFoldDB" id="A0A8H3D548"/>
<evidence type="ECO:0008006" key="3">
    <source>
        <dbReference type="Google" id="ProtNLM"/>
    </source>
</evidence>
<evidence type="ECO:0000313" key="2">
    <source>
        <dbReference type="Proteomes" id="UP000663853"/>
    </source>
</evidence>
<gene>
    <name evidence="1" type="ORF">RDB_LOCUS122656</name>
</gene>
<comment type="caution">
    <text evidence="1">The sequence shown here is derived from an EMBL/GenBank/DDBJ whole genome shotgun (WGS) entry which is preliminary data.</text>
</comment>
<dbReference type="EMBL" id="CAJMXA010003625">
    <property type="protein sequence ID" value="CAE6507898.1"/>
    <property type="molecule type" value="Genomic_DNA"/>
</dbReference>
<reference evidence="1" key="1">
    <citation type="submission" date="2021-01" db="EMBL/GenBank/DDBJ databases">
        <authorList>
            <person name="Kaushik A."/>
        </authorList>
    </citation>
    <scope>NUCLEOTIDE SEQUENCE</scope>
    <source>
        <strain evidence="1">AG6-10EEA</strain>
    </source>
</reference>
<protein>
    <recommendedName>
        <fullName evidence="3">Heat shock 70 kDa protein 12A</fullName>
    </recommendedName>
</protein>
<accession>A0A8H3D548</accession>